<keyword evidence="1" id="KW-0732">Signal</keyword>
<dbReference type="PROSITE" id="PS51257">
    <property type="entry name" value="PROKAR_LIPOPROTEIN"/>
    <property type="match status" value="1"/>
</dbReference>
<evidence type="ECO:0000313" key="2">
    <source>
        <dbReference type="EMBL" id="QBF74111.1"/>
    </source>
</evidence>
<dbReference type="Proteomes" id="UP000289664">
    <property type="component" value="Chromosome"/>
</dbReference>
<dbReference type="RefSeq" id="WP_039909879.1">
    <property type="nucleotide sequence ID" value="NZ_CP036170.1"/>
</dbReference>
<dbReference type="SUPFAM" id="SSF53850">
    <property type="entry name" value="Periplasmic binding protein-like II"/>
    <property type="match status" value="1"/>
</dbReference>
<name>A0A494WPL1_CLOS5</name>
<sequence length="701" mass="77544">MKQLYRSFTILCLIAVIFSMTGCSHNTKDDETGESYVARFFDIPDEVKGISRLLASDETAYMCCSENDEVSYIASISMDGSDFQKLPLQTEDSIEFLDFGIDQQGCIWTVCRDHAGGYSLKKFDSSYTVVQSVDLTSVLDDAVLSSVDKDLSISIDAKGNICLAAKCGSTYAYLFDSSGQFLFPLNYGGNLMTTITTAEGKIGVCATTSDRMNYDLLTVDMDNKNWHKDIIYLGAVTGIYGGHTSNFYRFDSSSLYGYNSGEQEGRRIFGWSDMGLNTADVHLCELEDGRFVVLAASSNQASVLSYEMAVLTKGSDKRTVLSMTSLTANPSVVQTVSDFNKTNKEYKIELTEYFPYEQNVSDEDWNNAITNLNTQIISGDIPDILDMSDLSVQIYHNKGLLEDLYTYMEKDPEINRDDYFGNVFDAIGIDGKLPYITNGVAVSTMLSDASALGDTAEWTLKDLEDVLETSGTNAISNLSSEAFLKIMLQTSDSLVDWSLGECFFDSSEFIELLEFAGKIQDNIAGNNTDMNAGLASYETINSVYQIARYRDLYKGNLNLLGLPSDSGEYHAVKPEVKIGISSSGNHKDGAWEFVKMFLMEEHQESCYMLPIHKGAFDTVMQAAIDGNSMWTLVYENLKAAQEDAETVKGLISGASYVVNDNLTLENIVLEEAAQYFAGIMSAQKAAEKIQSRATLYIKEQM</sequence>
<gene>
    <name evidence="2" type="ORF">HDCHBGLK_01507</name>
</gene>
<evidence type="ECO:0000313" key="3">
    <source>
        <dbReference type="Proteomes" id="UP000289664"/>
    </source>
</evidence>
<feature type="signal peptide" evidence="1">
    <location>
        <begin position="1"/>
        <end position="21"/>
    </location>
</feature>
<dbReference type="OrthoDB" id="1837101at2"/>
<dbReference type="KEGG" id="csci:HDCHBGLK_01507"/>
<dbReference type="Pfam" id="PF13416">
    <property type="entry name" value="SBP_bac_8"/>
    <property type="match status" value="1"/>
</dbReference>
<dbReference type="InterPro" id="IPR006059">
    <property type="entry name" value="SBP"/>
</dbReference>
<dbReference type="EMBL" id="CP036170">
    <property type="protein sequence ID" value="QBF74111.1"/>
    <property type="molecule type" value="Genomic_DNA"/>
</dbReference>
<evidence type="ECO:0008006" key="4">
    <source>
        <dbReference type="Google" id="ProtNLM"/>
    </source>
</evidence>
<evidence type="ECO:0000256" key="1">
    <source>
        <dbReference type="SAM" id="SignalP"/>
    </source>
</evidence>
<dbReference type="AlphaFoldDB" id="A0A494WPL1"/>
<protein>
    <recommendedName>
        <fullName evidence="4">Extracellular solute-binding protein</fullName>
    </recommendedName>
</protein>
<proteinExistence type="predicted"/>
<dbReference type="GeneID" id="62695728"/>
<feature type="chain" id="PRO_5038720831" description="Extracellular solute-binding protein" evidence="1">
    <location>
        <begin position="22"/>
        <end position="701"/>
    </location>
</feature>
<accession>A0A494WPL1</accession>
<reference evidence="2 3" key="1">
    <citation type="journal article" date="2019" name="Appl. Environ. Microbiol.">
        <title>Clostridium scindens ATCC 35704: integration of nutritional requirements, the complete genome sequence, and global transcriptional responses to bile acids.</title>
        <authorList>
            <person name="Devendran S."/>
            <person name="Shrestha R."/>
            <person name="Alves J.M.P."/>
            <person name="Wolf P.G."/>
            <person name="Ly L."/>
            <person name="Hernandez A.G."/>
            <person name="Mendez-Garcia C."/>
            <person name="Inboden A."/>
            <person name="Wiley J."/>
            <person name="Paul O."/>
            <person name="Allen A."/>
            <person name="Springer E."/>
            <person name="Wright C.L."/>
            <person name="Fields C.J."/>
            <person name="Daniel S.L."/>
            <person name="Ridlon J.M."/>
        </authorList>
    </citation>
    <scope>NUCLEOTIDE SEQUENCE [LARGE SCALE GENOMIC DNA]</scope>
    <source>
        <strain evidence="2 3">ATCC 35704</strain>
    </source>
</reference>
<organism evidence="2 3">
    <name type="scientific">Clostridium scindens (strain ATCC 35704 / DSM 5676 / VPI 13733 / 19)</name>
    <dbReference type="NCBI Taxonomy" id="411468"/>
    <lineage>
        <taxon>Bacteria</taxon>
        <taxon>Bacillati</taxon>
        <taxon>Bacillota</taxon>
        <taxon>Clostridia</taxon>
        <taxon>Lachnospirales</taxon>
        <taxon>Lachnospiraceae</taxon>
    </lineage>
</organism>
<dbReference type="Gene3D" id="3.40.190.10">
    <property type="entry name" value="Periplasmic binding protein-like II"/>
    <property type="match status" value="1"/>
</dbReference>
<keyword evidence="3" id="KW-1185">Reference proteome</keyword>